<dbReference type="InterPro" id="IPR011992">
    <property type="entry name" value="EF-hand-dom_pair"/>
</dbReference>
<dbReference type="GO" id="GO:0005509">
    <property type="term" value="F:calcium ion binding"/>
    <property type="evidence" value="ECO:0007669"/>
    <property type="project" value="InterPro"/>
</dbReference>
<feature type="domain" description="EF-hand" evidence="3">
    <location>
        <begin position="225"/>
        <end position="260"/>
    </location>
</feature>
<feature type="domain" description="EF-hand" evidence="3">
    <location>
        <begin position="51"/>
        <end position="86"/>
    </location>
</feature>
<comment type="caution">
    <text evidence="4">The sequence shown here is derived from an EMBL/GenBank/DDBJ whole genome shotgun (WGS) entry which is preliminary data.</text>
</comment>
<feature type="compositionally biased region" description="Polar residues" evidence="2">
    <location>
        <begin position="118"/>
        <end position="130"/>
    </location>
</feature>
<dbReference type="PROSITE" id="PS50222">
    <property type="entry name" value="EF_HAND_2"/>
    <property type="match status" value="3"/>
</dbReference>
<keyword evidence="5" id="KW-1185">Reference proteome</keyword>
<dbReference type="InterPro" id="IPR018247">
    <property type="entry name" value="EF_Hand_1_Ca_BS"/>
</dbReference>
<dbReference type="EMBL" id="JAXUIC010000002">
    <property type="protein sequence ID" value="KAK4599453.1"/>
    <property type="molecule type" value="Genomic_DNA"/>
</dbReference>
<dbReference type="InterPro" id="IPR002048">
    <property type="entry name" value="EF_hand_dom"/>
</dbReference>
<gene>
    <name evidence="4" type="ORF">RGQ29_009496</name>
</gene>
<sequence length="278" mass="31613">MGRMYLENISFKSSPTEDQIRRVFMKFDLNNDNRLSKEELRRAFEYLGSIIPSFQAQRALYNADANGDGYVNEEEMDELVKYAVRSGFAEKVAQPSSSVKPQRDRHDKYYGDSFTKADANNANGDRSSSVMPPRDGHDKYCGDSFTKADANNASGDGSSSFMPPKDGHDKYYGDSFTKADANNANGDGLNINADATDERFINDEEINERVKYAARYGFTTSFGFLTKEQLMEKFKQCDVNNVRQLSRTELKKRFQYFNNEELNKLVEHAPKLGFTVEP</sequence>
<dbReference type="Proteomes" id="UP001324115">
    <property type="component" value="Unassembled WGS sequence"/>
</dbReference>
<proteinExistence type="predicted"/>
<keyword evidence="1" id="KW-0106">Calcium</keyword>
<reference evidence="4 5" key="1">
    <citation type="journal article" date="2023" name="G3 (Bethesda)">
        <title>A haplotype-resolved chromosome-scale genome for Quercus rubra L. provides insights into the genetics of adaptive traits for red oak species.</title>
        <authorList>
            <person name="Kapoor B."/>
            <person name="Jenkins J."/>
            <person name="Schmutz J."/>
            <person name="Zhebentyayeva T."/>
            <person name="Kuelheim C."/>
            <person name="Coggeshall M."/>
            <person name="Heim C."/>
            <person name="Lasky J.R."/>
            <person name="Leites L."/>
            <person name="Islam-Faridi N."/>
            <person name="Romero-Severson J."/>
            <person name="DeLeo V.L."/>
            <person name="Lucas S.M."/>
            <person name="Lazic D."/>
            <person name="Gailing O."/>
            <person name="Carlson J."/>
            <person name="Staton M."/>
        </authorList>
    </citation>
    <scope>NUCLEOTIDE SEQUENCE [LARGE SCALE GENOMIC DNA]</scope>
    <source>
        <strain evidence="4">Pseudo-F2</strain>
    </source>
</reference>
<evidence type="ECO:0000313" key="4">
    <source>
        <dbReference type="EMBL" id="KAK4599453.1"/>
    </source>
</evidence>
<dbReference type="PROSITE" id="PS00018">
    <property type="entry name" value="EF_HAND_1"/>
    <property type="match status" value="2"/>
</dbReference>
<name>A0AAN7IZ28_QUERU</name>
<evidence type="ECO:0000256" key="2">
    <source>
        <dbReference type="SAM" id="MobiDB-lite"/>
    </source>
</evidence>
<evidence type="ECO:0000256" key="1">
    <source>
        <dbReference type="ARBA" id="ARBA00022837"/>
    </source>
</evidence>
<evidence type="ECO:0000259" key="3">
    <source>
        <dbReference type="PROSITE" id="PS50222"/>
    </source>
</evidence>
<protein>
    <recommendedName>
        <fullName evidence="3">EF-hand domain-containing protein</fullName>
    </recommendedName>
</protein>
<dbReference type="AlphaFoldDB" id="A0AAN7IZ28"/>
<dbReference type="SMART" id="SM00054">
    <property type="entry name" value="EFh"/>
    <property type="match status" value="3"/>
</dbReference>
<accession>A0AAN7IZ28</accession>
<organism evidence="4 5">
    <name type="scientific">Quercus rubra</name>
    <name type="common">Northern red oak</name>
    <name type="synonym">Quercus borealis</name>
    <dbReference type="NCBI Taxonomy" id="3512"/>
    <lineage>
        <taxon>Eukaryota</taxon>
        <taxon>Viridiplantae</taxon>
        <taxon>Streptophyta</taxon>
        <taxon>Embryophyta</taxon>
        <taxon>Tracheophyta</taxon>
        <taxon>Spermatophyta</taxon>
        <taxon>Magnoliopsida</taxon>
        <taxon>eudicotyledons</taxon>
        <taxon>Gunneridae</taxon>
        <taxon>Pentapetalae</taxon>
        <taxon>rosids</taxon>
        <taxon>fabids</taxon>
        <taxon>Fagales</taxon>
        <taxon>Fagaceae</taxon>
        <taxon>Quercus</taxon>
    </lineage>
</organism>
<dbReference type="SUPFAM" id="SSF47473">
    <property type="entry name" value="EF-hand"/>
    <property type="match status" value="1"/>
</dbReference>
<feature type="region of interest" description="Disordered" evidence="2">
    <location>
        <begin position="112"/>
        <end position="135"/>
    </location>
</feature>
<dbReference type="CDD" id="cd00051">
    <property type="entry name" value="EFh"/>
    <property type="match status" value="1"/>
</dbReference>
<dbReference type="Gene3D" id="1.10.238.10">
    <property type="entry name" value="EF-hand"/>
    <property type="match status" value="1"/>
</dbReference>
<evidence type="ECO:0000313" key="5">
    <source>
        <dbReference type="Proteomes" id="UP001324115"/>
    </source>
</evidence>
<dbReference type="Pfam" id="PF13499">
    <property type="entry name" value="EF-hand_7"/>
    <property type="match status" value="1"/>
</dbReference>
<feature type="domain" description="EF-hand" evidence="3">
    <location>
        <begin position="15"/>
        <end position="50"/>
    </location>
</feature>